<evidence type="ECO:0000313" key="1">
    <source>
        <dbReference type="EMBL" id="KAJ8422640.1"/>
    </source>
</evidence>
<protein>
    <submittedName>
        <fullName evidence="1">Uncharacterized protein</fullName>
    </submittedName>
</protein>
<dbReference type="PANTHER" id="PTHR33710">
    <property type="entry name" value="BNAC02G09200D PROTEIN"/>
    <property type="match status" value="1"/>
</dbReference>
<proteinExistence type="predicted"/>
<dbReference type="SUPFAM" id="SSF56219">
    <property type="entry name" value="DNase I-like"/>
    <property type="match status" value="1"/>
</dbReference>
<dbReference type="AlphaFoldDB" id="A0A9Q1GP83"/>
<gene>
    <name evidence="1" type="ORF">Cgig2_000446</name>
</gene>
<name>A0A9Q1GP83_9CARY</name>
<dbReference type="EMBL" id="JAKOGI010002191">
    <property type="protein sequence ID" value="KAJ8422640.1"/>
    <property type="molecule type" value="Genomic_DNA"/>
</dbReference>
<keyword evidence="2" id="KW-1185">Reference proteome</keyword>
<dbReference type="PANTHER" id="PTHR33710:SF86">
    <property type="entry name" value="VIRAL MOVEMENT PROTEIN"/>
    <property type="match status" value="1"/>
</dbReference>
<reference evidence="1" key="1">
    <citation type="submission" date="2022-04" db="EMBL/GenBank/DDBJ databases">
        <title>Carnegiea gigantea Genome sequencing and assembly v2.</title>
        <authorList>
            <person name="Copetti D."/>
            <person name="Sanderson M.J."/>
            <person name="Burquez A."/>
            <person name="Wojciechowski M.F."/>
        </authorList>
    </citation>
    <scope>NUCLEOTIDE SEQUENCE</scope>
    <source>
        <strain evidence="1">SGP5-SGP5p</strain>
        <tissue evidence="1">Aerial part</tissue>
    </source>
</reference>
<evidence type="ECO:0000313" key="2">
    <source>
        <dbReference type="Proteomes" id="UP001153076"/>
    </source>
</evidence>
<dbReference type="OrthoDB" id="1113909at2759"/>
<sequence length="243" mass="28669">MDLGYAGSEFTWWNRRDGQASIKERLDRFCDNVEWVAQFPSYRATHVDERVSDHLPILLDMRPVNRRLKRGKCRRFKMIWVNDDRCDKEVEESWAQCVSNNAVETCMNKVEKCLSMLQHLNWSEYGNVQKEISLCKERSQVDFLRYRDKDTGWFHNKASVRRTINNISELRGKDGMLYANDQDMERIIVVTPYNLHFSLLRVGDLIDSEQRTWREDMVNAIFLPVDAEIIKLIPLSIHLPPTG</sequence>
<dbReference type="Proteomes" id="UP001153076">
    <property type="component" value="Unassembled WGS sequence"/>
</dbReference>
<organism evidence="1 2">
    <name type="scientific">Carnegiea gigantea</name>
    <dbReference type="NCBI Taxonomy" id="171969"/>
    <lineage>
        <taxon>Eukaryota</taxon>
        <taxon>Viridiplantae</taxon>
        <taxon>Streptophyta</taxon>
        <taxon>Embryophyta</taxon>
        <taxon>Tracheophyta</taxon>
        <taxon>Spermatophyta</taxon>
        <taxon>Magnoliopsida</taxon>
        <taxon>eudicotyledons</taxon>
        <taxon>Gunneridae</taxon>
        <taxon>Pentapetalae</taxon>
        <taxon>Caryophyllales</taxon>
        <taxon>Cactineae</taxon>
        <taxon>Cactaceae</taxon>
        <taxon>Cactoideae</taxon>
        <taxon>Echinocereeae</taxon>
        <taxon>Carnegiea</taxon>
    </lineage>
</organism>
<comment type="caution">
    <text evidence="1">The sequence shown here is derived from an EMBL/GenBank/DDBJ whole genome shotgun (WGS) entry which is preliminary data.</text>
</comment>
<accession>A0A9Q1GP83</accession>
<dbReference type="InterPro" id="IPR036691">
    <property type="entry name" value="Endo/exonu/phosph_ase_sf"/>
</dbReference>
<dbReference type="Gene3D" id="3.60.10.10">
    <property type="entry name" value="Endonuclease/exonuclease/phosphatase"/>
    <property type="match status" value="1"/>
</dbReference>